<gene>
    <name evidence="1" type="ORF">SAMN05421739_104312</name>
</gene>
<keyword evidence="2" id="KW-1185">Reference proteome</keyword>
<evidence type="ECO:0000313" key="2">
    <source>
        <dbReference type="Proteomes" id="UP000198724"/>
    </source>
</evidence>
<dbReference type="Proteomes" id="UP000198724">
    <property type="component" value="Unassembled WGS sequence"/>
</dbReference>
<reference evidence="2" key="1">
    <citation type="submission" date="2016-10" db="EMBL/GenBank/DDBJ databases">
        <authorList>
            <person name="Varghese N."/>
            <person name="Submissions S."/>
        </authorList>
    </citation>
    <scope>NUCLEOTIDE SEQUENCE [LARGE SCALE GENOMIC DNA]</scope>
    <source>
        <strain evidence="2">LP51</strain>
    </source>
</reference>
<sequence>MNMPYSLISISMHSAFDFAEALCIYTFYSSVISRAKPLNS</sequence>
<dbReference type="AlphaFoldDB" id="A0A1I2VR07"/>
<protein>
    <submittedName>
        <fullName evidence="1">Uncharacterized protein</fullName>
    </submittedName>
</protein>
<proteinExistence type="predicted"/>
<dbReference type="EMBL" id="FOOT01000004">
    <property type="protein sequence ID" value="SFG91580.1"/>
    <property type="molecule type" value="Genomic_DNA"/>
</dbReference>
<evidence type="ECO:0000313" key="1">
    <source>
        <dbReference type="EMBL" id="SFG91580.1"/>
    </source>
</evidence>
<name>A0A1I2VR07_9BACT</name>
<accession>A0A1I2VR07</accession>
<organism evidence="1 2">
    <name type="scientific">Pontibacter chinhatensis</name>
    <dbReference type="NCBI Taxonomy" id="1436961"/>
    <lineage>
        <taxon>Bacteria</taxon>
        <taxon>Pseudomonadati</taxon>
        <taxon>Bacteroidota</taxon>
        <taxon>Cytophagia</taxon>
        <taxon>Cytophagales</taxon>
        <taxon>Hymenobacteraceae</taxon>
        <taxon>Pontibacter</taxon>
    </lineage>
</organism>